<evidence type="ECO:0000313" key="19">
    <source>
        <dbReference type="EMBL" id="HDR47098.1"/>
    </source>
</evidence>
<dbReference type="NCBIfam" id="TIGR00757">
    <property type="entry name" value="RNaseEG"/>
    <property type="match status" value="1"/>
</dbReference>
<keyword evidence="9" id="KW-0819">tRNA processing</keyword>
<organism evidence="19">
    <name type="scientific">Geoalkalibacter subterraneus</name>
    <dbReference type="NCBI Taxonomy" id="483547"/>
    <lineage>
        <taxon>Bacteria</taxon>
        <taxon>Pseudomonadati</taxon>
        <taxon>Thermodesulfobacteriota</taxon>
        <taxon>Desulfuromonadia</taxon>
        <taxon>Desulfuromonadales</taxon>
        <taxon>Geoalkalibacteraceae</taxon>
        <taxon>Geoalkalibacter</taxon>
    </lineage>
</organism>
<evidence type="ECO:0000256" key="4">
    <source>
        <dbReference type="ARBA" id="ARBA00017719"/>
    </source>
</evidence>
<dbReference type="PANTHER" id="PTHR30001">
    <property type="entry name" value="RIBONUCLEASE"/>
    <property type="match status" value="1"/>
</dbReference>
<evidence type="ECO:0000256" key="6">
    <source>
        <dbReference type="ARBA" id="ARBA00022490"/>
    </source>
</evidence>
<evidence type="ECO:0000256" key="12">
    <source>
        <dbReference type="ARBA" id="ARBA00022730"/>
    </source>
</evidence>
<dbReference type="GO" id="GO:0019843">
    <property type="term" value="F:rRNA binding"/>
    <property type="evidence" value="ECO:0007669"/>
    <property type="project" value="UniProtKB-KW"/>
</dbReference>
<dbReference type="GO" id="GO:0008033">
    <property type="term" value="P:tRNA processing"/>
    <property type="evidence" value="ECO:0007669"/>
    <property type="project" value="UniProtKB-KW"/>
</dbReference>
<dbReference type="AlphaFoldDB" id="A0A831LJN3"/>
<dbReference type="GO" id="GO:0005737">
    <property type="term" value="C:cytoplasm"/>
    <property type="evidence" value="ECO:0007669"/>
    <property type="project" value="UniProtKB-SubCell"/>
</dbReference>
<evidence type="ECO:0000259" key="18">
    <source>
        <dbReference type="PROSITE" id="PS50126"/>
    </source>
</evidence>
<dbReference type="Pfam" id="PF20833">
    <property type="entry name" value="RNase_E_G_Thio"/>
    <property type="match status" value="1"/>
</dbReference>
<evidence type="ECO:0000256" key="2">
    <source>
        <dbReference type="ARBA" id="ARBA00004496"/>
    </source>
</evidence>
<evidence type="ECO:0000256" key="8">
    <source>
        <dbReference type="ARBA" id="ARBA00022552"/>
    </source>
</evidence>
<evidence type="ECO:0000256" key="1">
    <source>
        <dbReference type="ARBA" id="ARBA00001946"/>
    </source>
</evidence>
<comment type="caution">
    <text evidence="19">The sequence shown here is derived from an EMBL/GenBank/DDBJ whole genome shotgun (WGS) entry which is preliminary data.</text>
</comment>
<dbReference type="GO" id="GO:0006364">
    <property type="term" value="P:rRNA processing"/>
    <property type="evidence" value="ECO:0007669"/>
    <property type="project" value="UniProtKB-KW"/>
</dbReference>
<evidence type="ECO:0000256" key="10">
    <source>
        <dbReference type="ARBA" id="ARBA00022722"/>
    </source>
</evidence>
<dbReference type="InterPro" id="IPR003029">
    <property type="entry name" value="S1_domain"/>
</dbReference>
<sequence length="486" mass="55210">MSRKMLINATHPEEHRVAIVEDGYLTELDIETTAKEQTRGNIYKAAVIRVESGLQAAFVDYGGERLGFLQISEIHPSLYPPSSGDDRRGRPRINDILRPGQEILVQVTKEERGTKGAALTTYLSLAGRYMVLMPESPTKGVSRKIEEEAERKKLKKAMAELDLPENMGYIVRTAGIGKAPEELRRDFENLVEIHRGIQERAHQAKAPCLIFRESNLIIRCIRDYFTEETEEVLIDDPVMYEAARDFFRMLMPDKVKLVKLHQERRPIFSRYQIEEQIETINHNKVNLSSGGSIVLDTTEALVAVDVNSGKMSSEQGIEATAYKTNLEAAEETARQLRLRDLAGLIVIDFIDMRDRKNIRAIEKKMRDALKKDKSRVTVGRISQFGLLEMSRQRLKPNLSAASYRVCPQCQGHGQIKSVETQGLAFLRRIQAASAAKGQLQRIEGRLPLEVADYLLNIKREEISEMERRYDMEIILHGQAGMLPHEA</sequence>
<dbReference type="InterPro" id="IPR004659">
    <property type="entry name" value="RNase_E/G"/>
</dbReference>
<dbReference type="PANTHER" id="PTHR30001:SF1">
    <property type="entry name" value="RIBONUCLEASE E_G-LIKE PROTEIN, CHLOROPLASTIC"/>
    <property type="match status" value="1"/>
</dbReference>
<evidence type="ECO:0000256" key="3">
    <source>
        <dbReference type="ARBA" id="ARBA00005663"/>
    </source>
</evidence>
<evidence type="ECO:0000256" key="13">
    <source>
        <dbReference type="ARBA" id="ARBA00022759"/>
    </source>
</evidence>
<keyword evidence="5" id="KW-1003">Cell membrane</keyword>
<evidence type="ECO:0000256" key="14">
    <source>
        <dbReference type="ARBA" id="ARBA00022801"/>
    </source>
</evidence>
<dbReference type="GO" id="GO:0004540">
    <property type="term" value="F:RNA nuclease activity"/>
    <property type="evidence" value="ECO:0007669"/>
    <property type="project" value="InterPro"/>
</dbReference>
<dbReference type="GO" id="GO:0016787">
    <property type="term" value="F:hydrolase activity"/>
    <property type="evidence" value="ECO:0007669"/>
    <property type="project" value="UniProtKB-KW"/>
</dbReference>
<dbReference type="Pfam" id="PF00575">
    <property type="entry name" value="S1"/>
    <property type="match status" value="1"/>
</dbReference>
<keyword evidence="8" id="KW-0698">rRNA processing</keyword>
<evidence type="ECO:0000256" key="11">
    <source>
        <dbReference type="ARBA" id="ARBA00022723"/>
    </source>
</evidence>
<dbReference type="InterPro" id="IPR048583">
    <property type="entry name" value="RNase_E_G_thioredoxin-like"/>
</dbReference>
<reference evidence="19" key="1">
    <citation type="journal article" date="2020" name="mSystems">
        <title>Genome- and Community-Level Interaction Insights into Carbon Utilization and Element Cycling Functions of Hydrothermarchaeota in Hydrothermal Sediment.</title>
        <authorList>
            <person name="Zhou Z."/>
            <person name="Liu Y."/>
            <person name="Xu W."/>
            <person name="Pan J."/>
            <person name="Luo Z.H."/>
            <person name="Li M."/>
        </authorList>
    </citation>
    <scope>NUCLEOTIDE SEQUENCE [LARGE SCALE GENOMIC DNA]</scope>
    <source>
        <strain evidence="19">SpSt-1220</strain>
    </source>
</reference>
<dbReference type="Gene3D" id="3.40.1260.20">
    <property type="entry name" value="Ribonuclease E, catalytic domain"/>
    <property type="match status" value="1"/>
</dbReference>
<keyword evidence="6" id="KW-0963">Cytoplasm</keyword>
<dbReference type="EMBL" id="DSDO01000361">
    <property type="protein sequence ID" value="HDR47098.1"/>
    <property type="molecule type" value="Genomic_DNA"/>
</dbReference>
<gene>
    <name evidence="19" type="ORF">ENN94_05285</name>
</gene>
<keyword evidence="13" id="KW-0255">Endonuclease</keyword>
<comment type="similarity">
    <text evidence="3">Belongs to the RNase E/G family. RNase G subfamily.</text>
</comment>
<keyword evidence="17" id="KW-0472">Membrane</keyword>
<feature type="domain" description="S1 motif" evidence="18">
    <location>
        <begin position="40"/>
        <end position="122"/>
    </location>
</feature>
<dbReference type="GO" id="GO:0046872">
    <property type="term" value="F:metal ion binding"/>
    <property type="evidence" value="ECO:0007669"/>
    <property type="project" value="UniProtKB-KW"/>
</dbReference>
<dbReference type="InterPro" id="IPR012340">
    <property type="entry name" value="NA-bd_OB-fold"/>
</dbReference>
<comment type="subcellular location">
    <subcellularLocation>
        <location evidence="2">Cytoplasm</location>
    </subcellularLocation>
</comment>
<keyword evidence="12" id="KW-0699">rRNA-binding</keyword>
<keyword evidence="15" id="KW-0460">Magnesium</keyword>
<evidence type="ECO:0000256" key="17">
    <source>
        <dbReference type="ARBA" id="ARBA00023136"/>
    </source>
</evidence>
<dbReference type="GO" id="GO:0004519">
    <property type="term" value="F:endonuclease activity"/>
    <property type="evidence" value="ECO:0007669"/>
    <property type="project" value="UniProtKB-KW"/>
</dbReference>
<keyword evidence="14" id="KW-0378">Hydrolase</keyword>
<dbReference type="PROSITE" id="PS50126">
    <property type="entry name" value="S1"/>
    <property type="match status" value="1"/>
</dbReference>
<accession>A0A831LJN3</accession>
<dbReference type="SMART" id="SM00316">
    <property type="entry name" value="S1"/>
    <property type="match status" value="1"/>
</dbReference>
<keyword evidence="7" id="KW-0997">Cell inner membrane</keyword>
<dbReference type="Pfam" id="PF10150">
    <property type="entry name" value="RNase_E_G"/>
    <property type="match status" value="1"/>
</dbReference>
<comment type="cofactor">
    <cofactor evidence="1">
        <name>Mg(2+)</name>
        <dbReference type="ChEBI" id="CHEBI:18420"/>
    </cofactor>
</comment>
<proteinExistence type="inferred from homology"/>
<keyword evidence="10" id="KW-0540">Nuclease</keyword>
<dbReference type="SUPFAM" id="SSF50249">
    <property type="entry name" value="Nucleic acid-binding proteins"/>
    <property type="match status" value="1"/>
</dbReference>
<name>A0A831LJN3_9BACT</name>
<evidence type="ECO:0000256" key="7">
    <source>
        <dbReference type="ARBA" id="ARBA00022519"/>
    </source>
</evidence>
<evidence type="ECO:0000256" key="15">
    <source>
        <dbReference type="ARBA" id="ARBA00022842"/>
    </source>
</evidence>
<dbReference type="CDD" id="cd04453">
    <property type="entry name" value="S1_RNase_E"/>
    <property type="match status" value="1"/>
</dbReference>
<dbReference type="InterPro" id="IPR019307">
    <property type="entry name" value="RNA-bd_AU-1/RNase_E/G"/>
</dbReference>
<evidence type="ECO:0000256" key="5">
    <source>
        <dbReference type="ARBA" id="ARBA00022475"/>
    </source>
</evidence>
<evidence type="ECO:0000256" key="9">
    <source>
        <dbReference type="ARBA" id="ARBA00022694"/>
    </source>
</evidence>
<dbReference type="Gene3D" id="2.40.50.140">
    <property type="entry name" value="Nucleic acid-binding proteins"/>
    <property type="match status" value="1"/>
</dbReference>
<dbReference type="Proteomes" id="UP000886162">
    <property type="component" value="Unassembled WGS sequence"/>
</dbReference>
<keyword evidence="16" id="KW-0694">RNA-binding</keyword>
<keyword evidence="11" id="KW-0479">Metal-binding</keyword>
<feature type="non-terminal residue" evidence="19">
    <location>
        <position position="486"/>
    </location>
</feature>
<protein>
    <recommendedName>
        <fullName evidence="4">Ribonuclease G</fullName>
    </recommendedName>
</protein>
<evidence type="ECO:0000256" key="16">
    <source>
        <dbReference type="ARBA" id="ARBA00022884"/>
    </source>
</evidence>